<dbReference type="EMBL" id="QSII01000018">
    <property type="protein sequence ID" value="RHC83238.1"/>
    <property type="molecule type" value="Genomic_DNA"/>
</dbReference>
<gene>
    <name evidence="1" type="ORF">DW828_12860</name>
</gene>
<organism evidence="1 2">
    <name type="scientific">Parabacteroides merdae</name>
    <dbReference type="NCBI Taxonomy" id="46503"/>
    <lineage>
        <taxon>Bacteria</taxon>
        <taxon>Pseudomonadati</taxon>
        <taxon>Bacteroidota</taxon>
        <taxon>Bacteroidia</taxon>
        <taxon>Bacteroidales</taxon>
        <taxon>Tannerellaceae</taxon>
        <taxon>Parabacteroides</taxon>
    </lineage>
</organism>
<sequence>MIISCLISKIKEWKEKRLRKKIILRLLVNRNHNPDGNRTAFEADNIIRYIKSGLPYSVE</sequence>
<comment type="caution">
    <text evidence="1">The sequence shown here is derived from an EMBL/GenBank/DDBJ whole genome shotgun (WGS) entry which is preliminary data.</text>
</comment>
<dbReference type="AlphaFoldDB" id="A0A3E4ZYG9"/>
<accession>A0A3E4ZYG9</accession>
<reference evidence="1 2" key="1">
    <citation type="submission" date="2018-08" db="EMBL/GenBank/DDBJ databases">
        <title>A genome reference for cultivated species of the human gut microbiota.</title>
        <authorList>
            <person name="Zou Y."/>
            <person name="Xue W."/>
            <person name="Luo G."/>
        </authorList>
    </citation>
    <scope>NUCLEOTIDE SEQUENCE [LARGE SCALE GENOMIC DNA]</scope>
    <source>
        <strain evidence="1 2">AM34-17</strain>
    </source>
</reference>
<proteinExistence type="predicted"/>
<protein>
    <submittedName>
        <fullName evidence="1">Uncharacterized protein</fullName>
    </submittedName>
</protein>
<evidence type="ECO:0000313" key="1">
    <source>
        <dbReference type="EMBL" id="RHC83238.1"/>
    </source>
</evidence>
<name>A0A3E4ZYG9_9BACT</name>
<dbReference type="Proteomes" id="UP000286260">
    <property type="component" value="Unassembled WGS sequence"/>
</dbReference>
<evidence type="ECO:0000313" key="2">
    <source>
        <dbReference type="Proteomes" id="UP000286260"/>
    </source>
</evidence>